<sequence>MGSQVICILFTLSVPRSSAVEAYRFSLILLAAAGQIRLIAAILNGAKFIERQIGILAVKVLTETG</sequence>
<gene>
    <name evidence="1" type="ORF">NCTC8258_06472</name>
</gene>
<accession>A0A379WHA2</accession>
<dbReference type="Proteomes" id="UP000255509">
    <property type="component" value="Unassembled WGS sequence"/>
</dbReference>
<name>A0A379WHA2_SALET</name>
<evidence type="ECO:0000313" key="1">
    <source>
        <dbReference type="EMBL" id="SUH18622.1"/>
    </source>
</evidence>
<dbReference type="AlphaFoldDB" id="A0A379WHA2"/>
<proteinExistence type="predicted"/>
<reference evidence="1 2" key="1">
    <citation type="submission" date="2018-06" db="EMBL/GenBank/DDBJ databases">
        <authorList>
            <consortium name="Pathogen Informatics"/>
            <person name="Doyle S."/>
        </authorList>
    </citation>
    <scope>NUCLEOTIDE SEQUENCE [LARGE SCALE GENOMIC DNA]</scope>
    <source>
        <strain evidence="1 2">NCTC8258</strain>
    </source>
</reference>
<organism evidence="1 2">
    <name type="scientific">Salmonella enterica I</name>
    <dbReference type="NCBI Taxonomy" id="59201"/>
    <lineage>
        <taxon>Bacteria</taxon>
        <taxon>Pseudomonadati</taxon>
        <taxon>Pseudomonadota</taxon>
        <taxon>Gammaproteobacteria</taxon>
        <taxon>Enterobacterales</taxon>
        <taxon>Enterobacteriaceae</taxon>
        <taxon>Salmonella</taxon>
    </lineage>
</organism>
<evidence type="ECO:0000313" key="2">
    <source>
        <dbReference type="Proteomes" id="UP000255509"/>
    </source>
</evidence>
<protein>
    <submittedName>
        <fullName evidence="1">Uncharacterized protein</fullName>
    </submittedName>
</protein>
<dbReference type="EMBL" id="UGXS01000004">
    <property type="protein sequence ID" value="SUH18622.1"/>
    <property type="molecule type" value="Genomic_DNA"/>
</dbReference>